<dbReference type="Gene3D" id="3.40.50.300">
    <property type="entry name" value="P-loop containing nucleotide triphosphate hydrolases"/>
    <property type="match status" value="1"/>
</dbReference>
<name>A0ABS1DGB4_9PROT</name>
<proteinExistence type="predicted"/>
<feature type="domain" description="ATPase AAA-type core" evidence="1">
    <location>
        <begin position="195"/>
        <end position="417"/>
    </location>
</feature>
<dbReference type="SUPFAM" id="SSF52540">
    <property type="entry name" value="P-loop containing nucleoside triphosphate hydrolases"/>
    <property type="match status" value="1"/>
</dbReference>
<dbReference type="InterPro" id="IPR003959">
    <property type="entry name" value="ATPase_AAA_core"/>
</dbReference>
<dbReference type="Proteomes" id="UP001296873">
    <property type="component" value="Unassembled WGS sequence"/>
</dbReference>
<dbReference type="InterPro" id="IPR027417">
    <property type="entry name" value="P-loop_NTPase"/>
</dbReference>
<dbReference type="PANTHER" id="PTHR43581">
    <property type="entry name" value="ATP/GTP PHOSPHATASE"/>
    <property type="match status" value="1"/>
</dbReference>
<dbReference type="Pfam" id="PF13304">
    <property type="entry name" value="AAA_21"/>
    <property type="match status" value="1"/>
</dbReference>
<keyword evidence="3" id="KW-1185">Reference proteome</keyword>
<organism evidence="2 3">
    <name type="scientific">Rhodovibrio sodomensis</name>
    <dbReference type="NCBI Taxonomy" id="1088"/>
    <lineage>
        <taxon>Bacteria</taxon>
        <taxon>Pseudomonadati</taxon>
        <taxon>Pseudomonadota</taxon>
        <taxon>Alphaproteobacteria</taxon>
        <taxon>Rhodospirillales</taxon>
        <taxon>Rhodovibrionaceae</taxon>
        <taxon>Rhodovibrio</taxon>
    </lineage>
</organism>
<evidence type="ECO:0000313" key="3">
    <source>
        <dbReference type="Proteomes" id="UP001296873"/>
    </source>
</evidence>
<evidence type="ECO:0000313" key="2">
    <source>
        <dbReference type="EMBL" id="MBK1669152.1"/>
    </source>
</evidence>
<dbReference type="EMBL" id="NRRL01000040">
    <property type="protein sequence ID" value="MBK1669152.1"/>
    <property type="molecule type" value="Genomic_DNA"/>
</dbReference>
<comment type="caution">
    <text evidence="2">The sequence shown here is derived from an EMBL/GenBank/DDBJ whole genome shotgun (WGS) entry which is preliminary data.</text>
</comment>
<sequence length="512" mass="59028">MAKPNIHFKIIPRMTATGRHPNNTVILQEDRWNDFGYQTLFQMYLFHDNEKIAVGDVKICEKNQGDRVPLGTFFDLTNFNELSDDFCSLGQSTEYYRILINLNHDIAIEILKRLRDCSIDKNIYDNFKELNVFRTSLLRLSSAAEALDKARSIIFGEQQEVVRHFTLDYRNSESQFDDYIVFDFEKTSLLPSQINLLVGENGVGKTRMMSDIAFLMTNYSGGQTSAQSDIPTEARLDQRPSFYRLIAISFNAFDHFAIPKGSDDRDFEYYYRGLRARPSDSNDTESEANAVQSRHTELKSLSKLLSEISDSMAAISKDSQRSEMYKDFCRRIFPKWLYADDEEFFDIAIYNELSAGQRICLNIVSGLVQLIDNESLILFDEPENHLHPMMMSTIMNIFFDLLNQYSACAIIASHSPIVAQQVPSRYVQVIHRDDYFSRFITPPNFETFGAGVDELTSQLFEAHEYERDYRHLFMKMLSDTGDNIAAVEEAFGGELTPNARMVLRQIYKSRGN</sequence>
<dbReference type="InterPro" id="IPR051396">
    <property type="entry name" value="Bact_Antivir_Def_Nuclease"/>
</dbReference>
<protein>
    <recommendedName>
        <fullName evidence="1">ATPase AAA-type core domain-containing protein</fullName>
    </recommendedName>
</protein>
<accession>A0ABS1DGB4</accession>
<dbReference type="RefSeq" id="WP_200341480.1">
    <property type="nucleotide sequence ID" value="NZ_NRRL01000040.1"/>
</dbReference>
<reference evidence="2 3" key="1">
    <citation type="journal article" date="2020" name="Microorganisms">
        <title>Osmotic Adaptation and Compatible Solute Biosynthesis of Phototrophic Bacteria as Revealed from Genome Analyses.</title>
        <authorList>
            <person name="Imhoff J.F."/>
            <person name="Rahn T."/>
            <person name="Kunzel S."/>
            <person name="Keller A."/>
            <person name="Neulinger S.C."/>
        </authorList>
    </citation>
    <scope>NUCLEOTIDE SEQUENCE [LARGE SCALE GENOMIC DNA]</scope>
    <source>
        <strain evidence="2 3">DSM 9895</strain>
    </source>
</reference>
<dbReference type="PANTHER" id="PTHR43581:SF2">
    <property type="entry name" value="EXCINUCLEASE ATPASE SUBUNIT"/>
    <property type="match status" value="1"/>
</dbReference>
<gene>
    <name evidence="2" type="ORF">CKO28_14030</name>
</gene>
<evidence type="ECO:0000259" key="1">
    <source>
        <dbReference type="Pfam" id="PF13304"/>
    </source>
</evidence>